<evidence type="ECO:0000313" key="1">
    <source>
        <dbReference type="EMBL" id="KRZ14233.1"/>
    </source>
</evidence>
<evidence type="ECO:0000313" key="2">
    <source>
        <dbReference type="Proteomes" id="UP000055024"/>
    </source>
</evidence>
<dbReference type="Proteomes" id="UP000055024">
    <property type="component" value="Unassembled WGS sequence"/>
</dbReference>
<name>A0A0V1HUM7_9BILA</name>
<sequence>MRSKSFITLRGKSSSFTSDYFNVCVKYQRLSLTLIPIKSISSTYRAVPVFTHSIGTVYRNRTSSVSM</sequence>
<dbReference type="AlphaFoldDB" id="A0A0V1HUM7"/>
<accession>A0A0V1HUM7</accession>
<keyword evidence="2" id="KW-1185">Reference proteome</keyword>
<reference evidence="1 2" key="1">
    <citation type="submission" date="2015-01" db="EMBL/GenBank/DDBJ databases">
        <title>Evolution of Trichinella species and genotypes.</title>
        <authorList>
            <person name="Korhonen P.K."/>
            <person name="Edoardo P."/>
            <person name="Giuseppe L.R."/>
            <person name="Gasser R.B."/>
        </authorList>
    </citation>
    <scope>NUCLEOTIDE SEQUENCE [LARGE SCALE GENOMIC DNA]</scope>
    <source>
        <strain evidence="1">ISS1029</strain>
    </source>
</reference>
<dbReference type="EMBL" id="JYDP01000026">
    <property type="protein sequence ID" value="KRZ14233.1"/>
    <property type="molecule type" value="Genomic_DNA"/>
</dbReference>
<organism evidence="1 2">
    <name type="scientific">Trichinella zimbabwensis</name>
    <dbReference type="NCBI Taxonomy" id="268475"/>
    <lineage>
        <taxon>Eukaryota</taxon>
        <taxon>Metazoa</taxon>
        <taxon>Ecdysozoa</taxon>
        <taxon>Nematoda</taxon>
        <taxon>Enoplea</taxon>
        <taxon>Dorylaimia</taxon>
        <taxon>Trichinellida</taxon>
        <taxon>Trichinellidae</taxon>
        <taxon>Trichinella</taxon>
    </lineage>
</organism>
<gene>
    <name evidence="1" type="ORF">T11_7228</name>
</gene>
<protein>
    <submittedName>
        <fullName evidence="1">Uncharacterized protein</fullName>
    </submittedName>
</protein>
<proteinExistence type="predicted"/>
<comment type="caution">
    <text evidence="1">The sequence shown here is derived from an EMBL/GenBank/DDBJ whole genome shotgun (WGS) entry which is preliminary data.</text>
</comment>